<dbReference type="PROSITE" id="PS00217">
    <property type="entry name" value="SUGAR_TRANSPORT_2"/>
    <property type="match status" value="1"/>
</dbReference>
<feature type="region of interest" description="Disordered" evidence="8">
    <location>
        <begin position="1123"/>
        <end position="1145"/>
    </location>
</feature>
<keyword evidence="3" id="KW-0813">Transport</keyword>
<feature type="transmembrane region" description="Helical" evidence="9">
    <location>
        <begin position="568"/>
        <end position="592"/>
    </location>
</feature>
<comment type="similarity">
    <text evidence="2">Belongs to the major facilitator superfamily. Sugar transporter (TC 2.A.1.1) family.</text>
</comment>
<feature type="domain" description="Major facilitator superfamily (MFS) profile" evidence="11">
    <location>
        <begin position="91"/>
        <end position="561"/>
    </location>
</feature>
<dbReference type="Gene3D" id="1.10.510.10">
    <property type="entry name" value="Transferase(Phosphotransferase) domain 1"/>
    <property type="match status" value="1"/>
</dbReference>
<dbReference type="Gene3D" id="1.20.1250.20">
    <property type="entry name" value="MFS general substrate transporter like domains"/>
    <property type="match status" value="1"/>
</dbReference>
<dbReference type="PROSITE" id="PS50297">
    <property type="entry name" value="ANK_REP_REGION"/>
    <property type="match status" value="2"/>
</dbReference>
<evidence type="ECO:0000256" key="2">
    <source>
        <dbReference type="ARBA" id="ARBA00010992"/>
    </source>
</evidence>
<proteinExistence type="inferred from homology"/>
<sequence>MRPTHFNDAAQRPRNPLRMRTPDELEDDVRRFHNRVGLEHVVNLEVLIKGARIAQDRDSREILGLTGAEKKAIDDEEESGFFQQSKELKVTILTTACAAITQGWQQSTINASSLGWQDDFTPKDDPGYWERNVLLAGLIDAAPWLSGSMIGTWLSDPLQEGKYGRRPALFISAVFCAACVLGTARCNTWQQLLACRFLLGIGIGAKASIAPVFAAEAAVDHLRGRLLMMWQLFDTLGVFLGFACDWIVDRHWRVLLGTASIPALVLLFLVFLCPESPRFLIRKGDYARAFVSLRQLRGTDIQAARDLYYIHSQLQVETEIFDGMPPANWFKYEIYQERIHEANFMKRVWFLFKHRRNRTACLAAFLVMASQQLCGINILSFYSSKLFQDKASGHGSSHISPLDNRVTWLNFGFGLANFLFTIPAYRYIDWRGRRLLLLISLTGMFFSLLAISFFFRIDDKHVRQGLVSTFAIGFFTFFYGIGAGPVPFTFSAEVFPLAFREVGMSFSVMVNFLGLGLLVLFVPKLASALGEEYGYSNLCFLFTGLNALAFVLVPSGTARLGLEEMNHIYFFLALTHLFVLTPITLLPTHMYFTHLYTLDARSDSFGLKRSRPFERRWATSTPQPITSPTNPVSPRTAVGSFNSPEIDGFGVSPGYPYHPDDYYGIRNTLAGIWTESRLEKLIDLVRPGFDRTEIRLVREEFLQTLSILVDIGWQDWWRFKEVFLSHTDAKGNWGRSDRMIPTHSLEALEDDSFLGTPWAEKFLASQYTFCPIDIQEGRSLVFSKEWRLPFINAESLSIGTGGYGSVTKEIIGIGHFLSQSEHHLPGAPYNKDIAVAVKRFEARSDFRSEMKNLDILRSSLSKHDRIVPFLATVAIGNAFNILYPLADMDLNAFLKRQRSPQDFTVRDLMQEAEHLAGALAFLHQGLDSHPPGLSCSHMDLKPENILVFNSSAPDFPVGKWKISDFGISIISRPERTATTVTEFEHSITQRQEPTRPAGTYQAPDGAEHGLRSDVWSLGCILTRVLSLGIEGVEGMMKLDSLRAKDVDGVTDYNDDYFYRGSPPVLNPHIQRWLSDLPSSRYDYDPGFLEGCKSLILSMLAIRQDDRPSAKDVQRRLHPLANTARQIIPSRPSTSSREGSVGSNPPYMGGGIPEVDLLFHVIAHKDLIWVERLLNLGVNIEEKIGDRPLIYAIRVGHAPTVEKLLECRPNLDRETPDSNGDTPLKIAAERGDTEIVEILLRAGAVIDARSRSGLTPLMSACRHGHESTVQLLLRSGANCLCHSHDGYSTLHYAIYSENGAEIIRLLKGHVTSFDIRSHGNGETPLLTLCKQYVNTQSWWDRFLALLAGPADINMADGKNNTPLSLAVKEDYCLLADALLGRGAKYDDDLPRKSPDMIRVFRDAERRRQQQQQQQQQQQWRRFSQESSGSSTRSIIGRIRRMSSLRSSD</sequence>
<dbReference type="PROSITE" id="PS50011">
    <property type="entry name" value="PROTEIN_KINASE_DOM"/>
    <property type="match status" value="1"/>
</dbReference>
<dbReference type="SUPFAM" id="SSF48403">
    <property type="entry name" value="Ankyrin repeat"/>
    <property type="match status" value="1"/>
</dbReference>
<dbReference type="SMART" id="SM00248">
    <property type="entry name" value="ANK"/>
    <property type="match status" value="5"/>
</dbReference>
<dbReference type="CDD" id="cd00180">
    <property type="entry name" value="PKc"/>
    <property type="match status" value="1"/>
</dbReference>
<keyword evidence="5 9" id="KW-1133">Transmembrane helix</keyword>
<keyword evidence="7" id="KW-0040">ANK repeat</keyword>
<feature type="transmembrane region" description="Helical" evidence="9">
    <location>
        <begin position="168"/>
        <end position="185"/>
    </location>
</feature>
<dbReference type="InterPro" id="IPR050814">
    <property type="entry name" value="Myo-inositol_Transporter"/>
</dbReference>
<feature type="transmembrane region" description="Helical" evidence="9">
    <location>
        <begin position="254"/>
        <end position="273"/>
    </location>
</feature>
<dbReference type="GO" id="GO:0005524">
    <property type="term" value="F:ATP binding"/>
    <property type="evidence" value="ECO:0007669"/>
    <property type="project" value="InterPro"/>
</dbReference>
<name>A0A8H6E9Y1_PETAA</name>
<feature type="transmembrane region" description="Helical" evidence="9">
    <location>
        <begin position="502"/>
        <end position="522"/>
    </location>
</feature>
<evidence type="ECO:0000256" key="9">
    <source>
        <dbReference type="SAM" id="Phobius"/>
    </source>
</evidence>
<evidence type="ECO:0000256" key="5">
    <source>
        <dbReference type="ARBA" id="ARBA00022989"/>
    </source>
</evidence>
<dbReference type="GO" id="GO:0004672">
    <property type="term" value="F:protein kinase activity"/>
    <property type="evidence" value="ECO:0007669"/>
    <property type="project" value="InterPro"/>
</dbReference>
<dbReference type="Pfam" id="PF00083">
    <property type="entry name" value="Sugar_tr"/>
    <property type="match status" value="1"/>
</dbReference>
<evidence type="ECO:0000259" key="11">
    <source>
        <dbReference type="PROSITE" id="PS50850"/>
    </source>
</evidence>
<dbReference type="InterPro" id="IPR036770">
    <property type="entry name" value="Ankyrin_rpt-contain_sf"/>
</dbReference>
<dbReference type="GO" id="GO:0015798">
    <property type="term" value="P:myo-inositol transport"/>
    <property type="evidence" value="ECO:0007669"/>
    <property type="project" value="UniProtKB-ARBA"/>
</dbReference>
<dbReference type="PANTHER" id="PTHR48020:SF40">
    <property type="entry name" value="MAJOR FACILITATOR SUPERFAMILY (MFS) PROFILE DOMAIN-CONTAINING PROTEIN"/>
    <property type="match status" value="1"/>
</dbReference>
<dbReference type="Gene3D" id="1.25.40.20">
    <property type="entry name" value="Ankyrin repeat-containing domain"/>
    <property type="match status" value="1"/>
</dbReference>
<dbReference type="PROSITE" id="PS50088">
    <property type="entry name" value="ANK_REPEAT"/>
    <property type="match status" value="2"/>
</dbReference>
<dbReference type="Proteomes" id="UP000541154">
    <property type="component" value="Unassembled WGS sequence"/>
</dbReference>
<dbReference type="PANTHER" id="PTHR48020">
    <property type="entry name" value="PROTON MYO-INOSITOL COTRANSPORTER"/>
    <property type="match status" value="1"/>
</dbReference>
<dbReference type="PROSITE" id="PS50850">
    <property type="entry name" value="MFS"/>
    <property type="match status" value="1"/>
</dbReference>
<dbReference type="PROSITE" id="PS00108">
    <property type="entry name" value="PROTEIN_KINASE_ST"/>
    <property type="match status" value="1"/>
</dbReference>
<evidence type="ECO:0000259" key="10">
    <source>
        <dbReference type="PROSITE" id="PS50011"/>
    </source>
</evidence>
<dbReference type="SMART" id="SM00220">
    <property type="entry name" value="S_TKc"/>
    <property type="match status" value="1"/>
</dbReference>
<dbReference type="FunFam" id="1.20.1250.20:FF:000474">
    <property type="entry name" value="Sugar transporter, putative"/>
    <property type="match status" value="1"/>
</dbReference>
<dbReference type="InterPro" id="IPR020846">
    <property type="entry name" value="MFS_dom"/>
</dbReference>
<feature type="transmembrane region" description="Helical" evidence="9">
    <location>
        <begin position="435"/>
        <end position="455"/>
    </location>
</feature>
<dbReference type="PRINTS" id="PR00171">
    <property type="entry name" value="SUGRTRNSPORT"/>
</dbReference>
<dbReference type="EMBL" id="SPNV01000055">
    <property type="protein sequence ID" value="KAF5863265.1"/>
    <property type="molecule type" value="Genomic_DNA"/>
</dbReference>
<evidence type="ECO:0000256" key="7">
    <source>
        <dbReference type="PROSITE-ProRule" id="PRU00023"/>
    </source>
</evidence>
<feature type="transmembrane region" description="Helical" evidence="9">
    <location>
        <begin position="534"/>
        <end position="556"/>
    </location>
</feature>
<dbReference type="GO" id="GO:0016020">
    <property type="term" value="C:membrane"/>
    <property type="evidence" value="ECO:0007669"/>
    <property type="project" value="UniProtKB-SubCell"/>
</dbReference>
<evidence type="ECO:0000313" key="12">
    <source>
        <dbReference type="EMBL" id="KAF5863265.1"/>
    </source>
</evidence>
<feature type="repeat" description="ANK" evidence="7">
    <location>
        <begin position="1251"/>
        <end position="1277"/>
    </location>
</feature>
<dbReference type="SUPFAM" id="SSF56112">
    <property type="entry name" value="Protein kinase-like (PK-like)"/>
    <property type="match status" value="1"/>
</dbReference>
<feature type="compositionally biased region" description="Polar residues" evidence="8">
    <location>
        <begin position="1130"/>
        <end position="1142"/>
    </location>
</feature>
<keyword evidence="4 9" id="KW-0812">Transmembrane</keyword>
<feature type="transmembrane region" description="Helical" evidence="9">
    <location>
        <begin position="408"/>
        <end position="428"/>
    </location>
</feature>
<keyword evidence="6 9" id="KW-0472">Membrane</keyword>
<protein>
    <submittedName>
        <fullName evidence="12">Uncharacterized protein</fullName>
    </submittedName>
</protein>
<feature type="region of interest" description="Disordered" evidence="8">
    <location>
        <begin position="1403"/>
        <end position="1447"/>
    </location>
</feature>
<accession>A0A8H6E9Y1</accession>
<dbReference type="InterPro" id="IPR036259">
    <property type="entry name" value="MFS_trans_sf"/>
</dbReference>
<dbReference type="InterPro" id="IPR003663">
    <property type="entry name" value="Sugar/inositol_transpt"/>
</dbReference>
<feature type="compositionally biased region" description="Low complexity" evidence="8">
    <location>
        <begin position="1408"/>
        <end position="1435"/>
    </location>
</feature>
<dbReference type="InterPro" id="IPR002110">
    <property type="entry name" value="Ankyrin_rpt"/>
</dbReference>
<comment type="subcellular location">
    <subcellularLocation>
        <location evidence="1">Membrane</location>
        <topology evidence="1">Multi-pass membrane protein</topology>
    </subcellularLocation>
</comment>
<dbReference type="InterPro" id="IPR005829">
    <property type="entry name" value="Sugar_transporter_CS"/>
</dbReference>
<feature type="transmembrane region" description="Helical" evidence="9">
    <location>
        <begin position="467"/>
        <end position="490"/>
    </location>
</feature>
<comment type="caution">
    <text evidence="12">The sequence shown here is derived from an EMBL/GenBank/DDBJ whole genome shotgun (WGS) entry which is preliminary data.</text>
</comment>
<evidence type="ECO:0000256" key="4">
    <source>
        <dbReference type="ARBA" id="ARBA00022692"/>
    </source>
</evidence>
<dbReference type="InterPro" id="IPR005828">
    <property type="entry name" value="MFS_sugar_transport-like"/>
</dbReference>
<gene>
    <name evidence="12" type="ORF">ETB97_010387</name>
</gene>
<organism evidence="12 13">
    <name type="scientific">Petromyces alliaceus</name>
    <name type="common">Aspergillus alliaceus</name>
    <dbReference type="NCBI Taxonomy" id="209559"/>
    <lineage>
        <taxon>Eukaryota</taxon>
        <taxon>Fungi</taxon>
        <taxon>Dikarya</taxon>
        <taxon>Ascomycota</taxon>
        <taxon>Pezizomycotina</taxon>
        <taxon>Eurotiomycetes</taxon>
        <taxon>Eurotiomycetidae</taxon>
        <taxon>Eurotiales</taxon>
        <taxon>Aspergillaceae</taxon>
        <taxon>Aspergillus</taxon>
        <taxon>Aspergillus subgen. Circumdati</taxon>
    </lineage>
</organism>
<feature type="region of interest" description="Disordered" evidence="8">
    <location>
        <begin position="1"/>
        <end position="20"/>
    </location>
</feature>
<dbReference type="Pfam" id="PF12796">
    <property type="entry name" value="Ank_2"/>
    <property type="match status" value="2"/>
</dbReference>
<evidence type="ECO:0000313" key="13">
    <source>
        <dbReference type="Proteomes" id="UP000541154"/>
    </source>
</evidence>
<feature type="transmembrane region" description="Helical" evidence="9">
    <location>
        <begin position="360"/>
        <end position="382"/>
    </location>
</feature>
<evidence type="ECO:0000256" key="3">
    <source>
        <dbReference type="ARBA" id="ARBA00022448"/>
    </source>
</evidence>
<evidence type="ECO:0000256" key="1">
    <source>
        <dbReference type="ARBA" id="ARBA00004141"/>
    </source>
</evidence>
<feature type="domain" description="Protein kinase" evidence="10">
    <location>
        <begin position="792"/>
        <end position="1120"/>
    </location>
</feature>
<evidence type="ECO:0000256" key="8">
    <source>
        <dbReference type="SAM" id="MobiDB-lite"/>
    </source>
</evidence>
<dbReference type="GO" id="GO:0015791">
    <property type="term" value="P:polyol transmembrane transport"/>
    <property type="evidence" value="ECO:0007669"/>
    <property type="project" value="UniProtKB-ARBA"/>
</dbReference>
<dbReference type="InterPro" id="IPR000719">
    <property type="entry name" value="Prot_kinase_dom"/>
</dbReference>
<feature type="repeat" description="ANK" evidence="7">
    <location>
        <begin position="1218"/>
        <end position="1250"/>
    </location>
</feature>
<dbReference type="Pfam" id="PF00069">
    <property type="entry name" value="Pkinase"/>
    <property type="match status" value="1"/>
</dbReference>
<keyword evidence="13" id="KW-1185">Reference proteome</keyword>
<dbReference type="SUPFAM" id="SSF103473">
    <property type="entry name" value="MFS general substrate transporter"/>
    <property type="match status" value="1"/>
</dbReference>
<dbReference type="InterPro" id="IPR008271">
    <property type="entry name" value="Ser/Thr_kinase_AS"/>
</dbReference>
<dbReference type="InterPro" id="IPR011009">
    <property type="entry name" value="Kinase-like_dom_sf"/>
</dbReference>
<reference evidence="12 13" key="1">
    <citation type="submission" date="2019-04" db="EMBL/GenBank/DDBJ databases">
        <title>Aspergillus burnettii sp. nov., novel species from soil in southeast Queensland.</title>
        <authorList>
            <person name="Gilchrist C.L.M."/>
            <person name="Pitt J.I."/>
            <person name="Lange L."/>
            <person name="Lacey H.J."/>
            <person name="Vuong D."/>
            <person name="Midgley D.J."/>
            <person name="Greenfield P."/>
            <person name="Bradbury M."/>
            <person name="Lacey E."/>
            <person name="Busk P.K."/>
            <person name="Pilgaard B."/>
            <person name="Chooi Y.H."/>
            <person name="Piggott A.M."/>
        </authorList>
    </citation>
    <scope>NUCLEOTIDE SEQUENCE [LARGE SCALE GENOMIC DNA]</scope>
    <source>
        <strain evidence="12 13">FRR 5400</strain>
    </source>
</reference>
<dbReference type="GO" id="GO:0022857">
    <property type="term" value="F:transmembrane transporter activity"/>
    <property type="evidence" value="ECO:0007669"/>
    <property type="project" value="InterPro"/>
</dbReference>
<feature type="transmembrane region" description="Helical" evidence="9">
    <location>
        <begin position="197"/>
        <end position="215"/>
    </location>
</feature>
<evidence type="ECO:0000256" key="6">
    <source>
        <dbReference type="ARBA" id="ARBA00023136"/>
    </source>
</evidence>